<keyword evidence="6" id="KW-1133">Transmembrane helix</keyword>
<sequence length="202" mass="23627">VYNHYGAAMHFYVRSMITDLFLIMTRYRNARVQPWPAVRLGSKRANSNDFDPNIELEFRNQAAAMTDCLLLYKIPIRHPYPERHDVVACFSPLFLNERWQLLLLTAEVYNHYGAAMHFYVRSMITDLFLIMTRYRNARVQPWPAVRLGSKRANSNDFDPNIELEFRNQAAAMTDCLLLYKIFLMYPEAAVIAYNMTQSGIIS</sequence>
<keyword evidence="10" id="KW-1185">Reference proteome</keyword>
<dbReference type="InterPro" id="IPR008166">
    <property type="entry name" value="Glyco_transf_92"/>
</dbReference>
<protein>
    <recommendedName>
        <fullName evidence="8">Glycosyltransferase family 92 protein</fullName>
        <ecNumber evidence="8">2.4.1.-</ecNumber>
    </recommendedName>
</protein>
<keyword evidence="5" id="KW-0812">Transmembrane</keyword>
<dbReference type="Pfam" id="PF01697">
    <property type="entry name" value="Glyco_transf_92"/>
    <property type="match status" value="2"/>
</dbReference>
<accession>A0A2G9TL11</accession>
<keyword evidence="7" id="KW-0472">Membrane</keyword>
<evidence type="ECO:0000256" key="6">
    <source>
        <dbReference type="ARBA" id="ARBA00022989"/>
    </source>
</evidence>
<keyword evidence="3 8" id="KW-0328">Glycosyltransferase</keyword>
<evidence type="ECO:0000313" key="9">
    <source>
        <dbReference type="EMBL" id="PIO58172.1"/>
    </source>
</evidence>
<organism evidence="9 10">
    <name type="scientific">Teladorsagia circumcincta</name>
    <name type="common">Brown stomach worm</name>
    <name type="synonym">Ostertagia circumcincta</name>
    <dbReference type="NCBI Taxonomy" id="45464"/>
    <lineage>
        <taxon>Eukaryota</taxon>
        <taxon>Metazoa</taxon>
        <taxon>Ecdysozoa</taxon>
        <taxon>Nematoda</taxon>
        <taxon>Chromadorea</taxon>
        <taxon>Rhabditida</taxon>
        <taxon>Rhabditina</taxon>
        <taxon>Rhabditomorpha</taxon>
        <taxon>Strongyloidea</taxon>
        <taxon>Trichostrongylidae</taxon>
        <taxon>Teladorsagia</taxon>
    </lineage>
</organism>
<dbReference type="GO" id="GO:0016757">
    <property type="term" value="F:glycosyltransferase activity"/>
    <property type="evidence" value="ECO:0007669"/>
    <property type="project" value="UniProtKB-UniRule"/>
</dbReference>
<proteinExistence type="inferred from homology"/>
<evidence type="ECO:0000256" key="8">
    <source>
        <dbReference type="RuleBase" id="RU366017"/>
    </source>
</evidence>
<evidence type="ECO:0000256" key="4">
    <source>
        <dbReference type="ARBA" id="ARBA00022679"/>
    </source>
</evidence>
<name>A0A2G9TL11_TELCI</name>
<evidence type="ECO:0000256" key="1">
    <source>
        <dbReference type="ARBA" id="ARBA00004167"/>
    </source>
</evidence>
<dbReference type="OrthoDB" id="2526284at2759"/>
<dbReference type="GO" id="GO:0016020">
    <property type="term" value="C:membrane"/>
    <property type="evidence" value="ECO:0007669"/>
    <property type="project" value="UniProtKB-SubCell"/>
</dbReference>
<dbReference type="InterPro" id="IPR052012">
    <property type="entry name" value="GTase_92"/>
</dbReference>
<evidence type="ECO:0000256" key="5">
    <source>
        <dbReference type="ARBA" id="ARBA00022692"/>
    </source>
</evidence>
<evidence type="ECO:0000313" key="10">
    <source>
        <dbReference type="Proteomes" id="UP000230423"/>
    </source>
</evidence>
<feature type="non-terminal residue" evidence="9">
    <location>
        <position position="202"/>
    </location>
</feature>
<dbReference type="PANTHER" id="PTHR21645:SF2">
    <property type="entry name" value="GLYCOSYLTRANSFERASE FAMILY 92 PROTEIN F59C6.8"/>
    <property type="match status" value="1"/>
</dbReference>
<comment type="similarity">
    <text evidence="2 8">Belongs to the glycosyltransferase 92 family.</text>
</comment>
<dbReference type="EMBL" id="KZ362083">
    <property type="protein sequence ID" value="PIO58172.1"/>
    <property type="molecule type" value="Genomic_DNA"/>
</dbReference>
<evidence type="ECO:0000256" key="2">
    <source>
        <dbReference type="ARBA" id="ARBA00007647"/>
    </source>
</evidence>
<gene>
    <name evidence="9" type="ORF">TELCIR_20398</name>
</gene>
<evidence type="ECO:0000256" key="7">
    <source>
        <dbReference type="ARBA" id="ARBA00023136"/>
    </source>
</evidence>
<evidence type="ECO:0000256" key="3">
    <source>
        <dbReference type="ARBA" id="ARBA00022676"/>
    </source>
</evidence>
<comment type="subcellular location">
    <subcellularLocation>
        <location evidence="1">Membrane</location>
        <topology evidence="1">Single-pass membrane protein</topology>
    </subcellularLocation>
</comment>
<dbReference type="Proteomes" id="UP000230423">
    <property type="component" value="Unassembled WGS sequence"/>
</dbReference>
<dbReference type="AlphaFoldDB" id="A0A2G9TL11"/>
<keyword evidence="4 8" id="KW-0808">Transferase</keyword>
<feature type="non-terminal residue" evidence="9">
    <location>
        <position position="1"/>
    </location>
</feature>
<reference evidence="9 10" key="1">
    <citation type="submission" date="2015-09" db="EMBL/GenBank/DDBJ databases">
        <title>Draft genome of the parasitic nematode Teladorsagia circumcincta isolate WARC Sus (inbred).</title>
        <authorList>
            <person name="Mitreva M."/>
        </authorList>
    </citation>
    <scope>NUCLEOTIDE SEQUENCE [LARGE SCALE GENOMIC DNA]</scope>
    <source>
        <strain evidence="9 10">S</strain>
    </source>
</reference>
<dbReference type="PANTHER" id="PTHR21645">
    <property type="entry name" value="GLYCOSYLTRANSFERASE FAMILY 92 PROTEIN"/>
    <property type="match status" value="1"/>
</dbReference>
<dbReference type="EC" id="2.4.1.-" evidence="8"/>